<dbReference type="SUPFAM" id="SSF52540">
    <property type="entry name" value="P-loop containing nucleoside triphosphate hydrolases"/>
    <property type="match status" value="1"/>
</dbReference>
<proteinExistence type="predicted"/>
<sequence>MKLIQTLKEHGLKSVTIKHHGHGGKPDVFQQKDSTKHLVAGAQAALVEGDGRLILHAENSVWDLEEQIKLMESFHPDVILIEGFKLKKYPKLLLLRETNDLSLLTKVNNVKVIIYWDDEIKRFLEEQTKIPFYAIEDEMGIVQTVQTIKKEVHKID</sequence>
<evidence type="ECO:0000259" key="1">
    <source>
        <dbReference type="Pfam" id="PF03205"/>
    </source>
</evidence>
<protein>
    <submittedName>
        <fullName evidence="2">Molybdopterin-guanine dinucleotide biosynthesis protein MobB</fullName>
    </submittedName>
</protein>
<comment type="caution">
    <text evidence="2">The sequence shown here is derived from an EMBL/GenBank/DDBJ whole genome shotgun (WGS) entry which is preliminary data.</text>
</comment>
<evidence type="ECO:0000313" key="2">
    <source>
        <dbReference type="EMBL" id="MCM2533708.1"/>
    </source>
</evidence>
<evidence type="ECO:0000313" key="3">
    <source>
        <dbReference type="Proteomes" id="UP001523262"/>
    </source>
</evidence>
<dbReference type="InterPro" id="IPR052539">
    <property type="entry name" value="MGD_biosynthesis_adapter"/>
</dbReference>
<dbReference type="PANTHER" id="PTHR40072:SF1">
    <property type="entry name" value="MOLYBDOPTERIN-GUANINE DINUCLEOTIDE BIOSYNTHESIS ADAPTER PROTEIN"/>
    <property type="match status" value="1"/>
</dbReference>
<keyword evidence="3" id="KW-1185">Reference proteome</keyword>
<dbReference type="PANTHER" id="PTHR40072">
    <property type="entry name" value="MOLYBDOPTERIN-GUANINE DINUCLEOTIDE BIOSYNTHESIS ADAPTER PROTEIN-RELATED"/>
    <property type="match status" value="1"/>
</dbReference>
<dbReference type="InterPro" id="IPR027417">
    <property type="entry name" value="P-loop_NTPase"/>
</dbReference>
<reference evidence="2 3" key="1">
    <citation type="submission" date="2022-06" db="EMBL/GenBank/DDBJ databases">
        <authorList>
            <person name="Jeon C.O."/>
        </authorList>
    </citation>
    <scope>NUCLEOTIDE SEQUENCE [LARGE SCALE GENOMIC DNA]</scope>
    <source>
        <strain evidence="2 3">KCTC 13943</strain>
    </source>
</reference>
<name>A0ABT0WDS8_9BACI</name>
<dbReference type="Gene3D" id="3.40.50.300">
    <property type="entry name" value="P-loop containing nucleotide triphosphate hydrolases"/>
    <property type="match status" value="1"/>
</dbReference>
<organism evidence="2 3">
    <name type="scientific">Neobacillus pocheonensis</name>
    <dbReference type="NCBI Taxonomy" id="363869"/>
    <lineage>
        <taxon>Bacteria</taxon>
        <taxon>Bacillati</taxon>
        <taxon>Bacillota</taxon>
        <taxon>Bacilli</taxon>
        <taxon>Bacillales</taxon>
        <taxon>Bacillaceae</taxon>
        <taxon>Neobacillus</taxon>
    </lineage>
</organism>
<dbReference type="InterPro" id="IPR004435">
    <property type="entry name" value="MobB_dom"/>
</dbReference>
<gene>
    <name evidence="2" type="ORF">NDK43_16590</name>
</gene>
<feature type="domain" description="Molybdopterin-guanine dinucleotide biosynthesis protein B (MobB)" evidence="1">
    <location>
        <begin position="2"/>
        <end position="107"/>
    </location>
</feature>
<dbReference type="Proteomes" id="UP001523262">
    <property type="component" value="Unassembled WGS sequence"/>
</dbReference>
<accession>A0ABT0WDS8</accession>
<dbReference type="Pfam" id="PF03205">
    <property type="entry name" value="MobB"/>
    <property type="match status" value="1"/>
</dbReference>
<dbReference type="EMBL" id="JAMQCR010000001">
    <property type="protein sequence ID" value="MCM2533708.1"/>
    <property type="molecule type" value="Genomic_DNA"/>
</dbReference>